<proteinExistence type="predicted"/>
<keyword evidence="3" id="KW-1185">Reference proteome</keyword>
<feature type="transmembrane region" description="Helical" evidence="1">
    <location>
        <begin position="78"/>
        <end position="96"/>
    </location>
</feature>
<feature type="transmembrane region" description="Helical" evidence="1">
    <location>
        <begin position="161"/>
        <end position="183"/>
    </location>
</feature>
<dbReference type="EMBL" id="JACVEL010000002">
    <property type="protein sequence ID" value="MBC9811733.1"/>
    <property type="molecule type" value="Genomic_DNA"/>
</dbReference>
<protein>
    <submittedName>
        <fullName evidence="2">DUF3667 domain-containing protein</fullName>
    </submittedName>
</protein>
<gene>
    <name evidence="2" type="ORF">H9Y05_04510</name>
</gene>
<reference evidence="2" key="1">
    <citation type="submission" date="2020-09" db="EMBL/GenBank/DDBJ databases">
        <title>Taishania pollutisoli gen. nov., sp. nov., Isolated from Tetrabromobisphenol A-Contaminated Soil.</title>
        <authorList>
            <person name="Chen Q."/>
        </authorList>
    </citation>
    <scope>NUCLEOTIDE SEQUENCE</scope>
    <source>
        <strain evidence="2">CZZ-1</strain>
    </source>
</reference>
<name>A0A8J6PNL7_9FLAO</name>
<keyword evidence="1" id="KW-0472">Membrane</keyword>
<evidence type="ECO:0000256" key="1">
    <source>
        <dbReference type="SAM" id="Phobius"/>
    </source>
</evidence>
<dbReference type="Pfam" id="PF12412">
    <property type="entry name" value="DUF3667"/>
    <property type="match status" value="1"/>
</dbReference>
<comment type="caution">
    <text evidence="2">The sequence shown here is derived from an EMBL/GenBank/DDBJ whole genome shotgun (WGS) entry which is preliminary data.</text>
</comment>
<dbReference type="Proteomes" id="UP000652681">
    <property type="component" value="Unassembled WGS sequence"/>
</dbReference>
<keyword evidence="1" id="KW-1133">Transmembrane helix</keyword>
<organism evidence="2 3">
    <name type="scientific">Taishania pollutisoli</name>
    <dbReference type="NCBI Taxonomy" id="2766479"/>
    <lineage>
        <taxon>Bacteria</taxon>
        <taxon>Pseudomonadati</taxon>
        <taxon>Bacteroidota</taxon>
        <taxon>Flavobacteriia</taxon>
        <taxon>Flavobacteriales</taxon>
        <taxon>Crocinitomicaceae</taxon>
        <taxon>Taishania</taxon>
    </lineage>
</organism>
<accession>A0A8J6PNL7</accession>
<feature type="transmembrane region" description="Helical" evidence="1">
    <location>
        <begin position="189"/>
        <end position="209"/>
    </location>
</feature>
<keyword evidence="1" id="KW-0812">Transmembrane</keyword>
<feature type="transmembrane region" description="Helical" evidence="1">
    <location>
        <begin position="221"/>
        <end position="253"/>
    </location>
</feature>
<sequence length="265" mass="30844">MAEQCKNCNELITGNFCINCGQKKYKRIDRKYVMEEVQYTFLHTNKGFLYSAKTILKNPGKTAREFIDGNRVRHYKPILLTFVLSGISAFISYKVIGMEAMMRDYYSVMHMNSVFMQKVMTTISSYMSLFMMVLIPLFAIATKIAFRKSGHNYYEHVVMNAYILSYYTLISMILVYPLMFIFRHSSSDITYYLMQASVWIIPLLLVWFFKGFYAEKSWMTIILRVLIIVGLTLLGYLIFILLVGITVMVYVMINGPEALKVIQPT</sequence>
<dbReference type="RefSeq" id="WP_163490829.1">
    <property type="nucleotide sequence ID" value="NZ_JACVEL010000002.1"/>
</dbReference>
<evidence type="ECO:0000313" key="2">
    <source>
        <dbReference type="EMBL" id="MBC9811733.1"/>
    </source>
</evidence>
<feature type="transmembrane region" description="Helical" evidence="1">
    <location>
        <begin position="116"/>
        <end position="140"/>
    </location>
</feature>
<dbReference type="AlphaFoldDB" id="A0A8J6PNL7"/>
<dbReference type="InterPro" id="IPR022134">
    <property type="entry name" value="DUF3667"/>
</dbReference>
<evidence type="ECO:0000313" key="3">
    <source>
        <dbReference type="Proteomes" id="UP000652681"/>
    </source>
</evidence>